<dbReference type="PANTHER" id="PTHR22789">
    <property type="entry name" value="FUCULOSE PHOSPHATE ALDOLASE"/>
    <property type="match status" value="1"/>
</dbReference>
<accession>A0A538T4T9</accession>
<sequence length="235" mass="24197">MPKSRRGSGGGAGEGGAAGGREPGIGSGVGRAAAAARVQAVRTALAHDLMRAGRVLERRGMIVASEGNLSARITSDRILITRRGRRKGDLTTRDFVDLSLGEPLDSQARAAASTEHRLHLAAYAARADIEALVHAHPAGLSAFAVRGEAPDLRALDEARDVIHALAVVPYAPSGTDTLARAVADALIGSGGAPACDVLILKNHGALAVGGSVEEALTRLEIAEHLAITLLLAERR</sequence>
<dbReference type="InterPro" id="IPR001303">
    <property type="entry name" value="Aldolase_II/adducin_N"/>
</dbReference>
<feature type="region of interest" description="Disordered" evidence="3">
    <location>
        <begin position="1"/>
        <end position="24"/>
    </location>
</feature>
<dbReference type="GO" id="GO:0046872">
    <property type="term" value="F:metal ion binding"/>
    <property type="evidence" value="ECO:0007669"/>
    <property type="project" value="UniProtKB-KW"/>
</dbReference>
<evidence type="ECO:0000313" key="5">
    <source>
        <dbReference type="EMBL" id="TMQ58663.1"/>
    </source>
</evidence>
<dbReference type="PANTHER" id="PTHR22789:SF0">
    <property type="entry name" value="3-OXO-TETRONATE 4-PHOSPHATE DECARBOXYLASE-RELATED"/>
    <property type="match status" value="1"/>
</dbReference>
<dbReference type="GO" id="GO:0019323">
    <property type="term" value="P:pentose catabolic process"/>
    <property type="evidence" value="ECO:0007669"/>
    <property type="project" value="TreeGrafter"/>
</dbReference>
<dbReference type="Gene3D" id="3.40.225.10">
    <property type="entry name" value="Class II aldolase/adducin N-terminal domain"/>
    <property type="match status" value="1"/>
</dbReference>
<dbReference type="InterPro" id="IPR050197">
    <property type="entry name" value="Aldolase_class_II_sugar_metab"/>
</dbReference>
<name>A0A538T4T9_UNCEI</name>
<evidence type="ECO:0000256" key="3">
    <source>
        <dbReference type="SAM" id="MobiDB-lite"/>
    </source>
</evidence>
<feature type="domain" description="Class II aldolase/adducin N-terminal" evidence="4">
    <location>
        <begin position="47"/>
        <end position="230"/>
    </location>
</feature>
<dbReference type="GO" id="GO:0005829">
    <property type="term" value="C:cytosol"/>
    <property type="evidence" value="ECO:0007669"/>
    <property type="project" value="TreeGrafter"/>
</dbReference>
<comment type="caution">
    <text evidence="5">The sequence shown here is derived from an EMBL/GenBank/DDBJ whole genome shotgun (WGS) entry which is preliminary data.</text>
</comment>
<keyword evidence="1" id="KW-0479">Metal-binding</keyword>
<dbReference type="EMBL" id="VBOW01000031">
    <property type="protein sequence ID" value="TMQ58663.1"/>
    <property type="molecule type" value="Genomic_DNA"/>
</dbReference>
<evidence type="ECO:0000256" key="2">
    <source>
        <dbReference type="ARBA" id="ARBA00023239"/>
    </source>
</evidence>
<keyword evidence="2" id="KW-0456">Lyase</keyword>
<dbReference type="InterPro" id="IPR036409">
    <property type="entry name" value="Aldolase_II/adducin_N_sf"/>
</dbReference>
<evidence type="ECO:0000256" key="1">
    <source>
        <dbReference type="ARBA" id="ARBA00022723"/>
    </source>
</evidence>
<protein>
    <submittedName>
        <fullName evidence="5">Class II aldolase/adducin family protein</fullName>
    </submittedName>
</protein>
<dbReference type="SMART" id="SM01007">
    <property type="entry name" value="Aldolase_II"/>
    <property type="match status" value="1"/>
</dbReference>
<organism evidence="5 6">
    <name type="scientific">Eiseniibacteriota bacterium</name>
    <dbReference type="NCBI Taxonomy" id="2212470"/>
    <lineage>
        <taxon>Bacteria</taxon>
        <taxon>Candidatus Eiseniibacteriota</taxon>
    </lineage>
</organism>
<dbReference type="AlphaFoldDB" id="A0A538T4T9"/>
<evidence type="ECO:0000313" key="6">
    <source>
        <dbReference type="Proteomes" id="UP000316852"/>
    </source>
</evidence>
<feature type="compositionally biased region" description="Gly residues" evidence="3">
    <location>
        <begin position="7"/>
        <end position="24"/>
    </location>
</feature>
<dbReference type="Proteomes" id="UP000316852">
    <property type="component" value="Unassembled WGS sequence"/>
</dbReference>
<reference evidence="5 6" key="1">
    <citation type="journal article" date="2019" name="Nat. Microbiol.">
        <title>Mediterranean grassland soil C-N compound turnover is dependent on rainfall and depth, and is mediated by genomically divergent microorganisms.</title>
        <authorList>
            <person name="Diamond S."/>
            <person name="Andeer P.F."/>
            <person name="Li Z."/>
            <person name="Crits-Christoph A."/>
            <person name="Burstein D."/>
            <person name="Anantharaman K."/>
            <person name="Lane K.R."/>
            <person name="Thomas B.C."/>
            <person name="Pan C."/>
            <person name="Northen T.R."/>
            <person name="Banfield J.F."/>
        </authorList>
    </citation>
    <scope>NUCLEOTIDE SEQUENCE [LARGE SCALE GENOMIC DNA]</scope>
    <source>
        <strain evidence="5">WS_6</strain>
    </source>
</reference>
<dbReference type="GO" id="GO:0016832">
    <property type="term" value="F:aldehyde-lyase activity"/>
    <property type="evidence" value="ECO:0007669"/>
    <property type="project" value="TreeGrafter"/>
</dbReference>
<dbReference type="Pfam" id="PF00596">
    <property type="entry name" value="Aldolase_II"/>
    <property type="match status" value="1"/>
</dbReference>
<evidence type="ECO:0000259" key="4">
    <source>
        <dbReference type="SMART" id="SM01007"/>
    </source>
</evidence>
<gene>
    <name evidence="5" type="ORF">E6K76_07095</name>
</gene>
<dbReference type="SUPFAM" id="SSF53639">
    <property type="entry name" value="AraD/HMP-PK domain-like"/>
    <property type="match status" value="1"/>
</dbReference>
<proteinExistence type="predicted"/>